<evidence type="ECO:0000259" key="2">
    <source>
        <dbReference type="PROSITE" id="PS50181"/>
    </source>
</evidence>
<proteinExistence type="predicted"/>
<name>A0A4S8M1U8_DENBC</name>
<dbReference type="AlphaFoldDB" id="A0A4S8M1U8"/>
<dbReference type="InterPro" id="IPR001810">
    <property type="entry name" value="F-box_dom"/>
</dbReference>
<organism evidence="3 4">
    <name type="scientific">Dendrothele bispora (strain CBS 962.96)</name>
    <dbReference type="NCBI Taxonomy" id="1314807"/>
    <lineage>
        <taxon>Eukaryota</taxon>
        <taxon>Fungi</taxon>
        <taxon>Dikarya</taxon>
        <taxon>Basidiomycota</taxon>
        <taxon>Agaricomycotina</taxon>
        <taxon>Agaricomycetes</taxon>
        <taxon>Agaricomycetidae</taxon>
        <taxon>Agaricales</taxon>
        <taxon>Agaricales incertae sedis</taxon>
        <taxon>Dendrothele</taxon>
    </lineage>
</organism>
<dbReference type="Proteomes" id="UP000297245">
    <property type="component" value="Unassembled WGS sequence"/>
</dbReference>
<dbReference type="SMART" id="SM00256">
    <property type="entry name" value="FBOX"/>
    <property type="match status" value="1"/>
</dbReference>
<evidence type="ECO:0000256" key="1">
    <source>
        <dbReference type="SAM" id="MobiDB-lite"/>
    </source>
</evidence>
<dbReference type="SUPFAM" id="SSF81383">
    <property type="entry name" value="F-box domain"/>
    <property type="match status" value="1"/>
</dbReference>
<feature type="region of interest" description="Disordered" evidence="1">
    <location>
        <begin position="35"/>
        <end position="58"/>
    </location>
</feature>
<dbReference type="EMBL" id="ML179186">
    <property type="protein sequence ID" value="THU96056.1"/>
    <property type="molecule type" value="Genomic_DNA"/>
</dbReference>
<dbReference type="Pfam" id="PF12937">
    <property type="entry name" value="F-box-like"/>
    <property type="match status" value="1"/>
</dbReference>
<evidence type="ECO:0000313" key="3">
    <source>
        <dbReference type="EMBL" id="THU96056.1"/>
    </source>
</evidence>
<dbReference type="PROSITE" id="PS50181">
    <property type="entry name" value="FBOX"/>
    <property type="match status" value="1"/>
</dbReference>
<feature type="compositionally biased region" description="Acidic residues" evidence="1">
    <location>
        <begin position="39"/>
        <end position="52"/>
    </location>
</feature>
<evidence type="ECO:0000313" key="4">
    <source>
        <dbReference type="Proteomes" id="UP000297245"/>
    </source>
</evidence>
<keyword evidence="4" id="KW-1185">Reference proteome</keyword>
<protein>
    <recommendedName>
        <fullName evidence="2">F-box domain-containing protein</fullName>
    </recommendedName>
</protein>
<dbReference type="CDD" id="cd09917">
    <property type="entry name" value="F-box_SF"/>
    <property type="match status" value="1"/>
</dbReference>
<feature type="domain" description="F-box" evidence="2">
    <location>
        <begin position="83"/>
        <end position="132"/>
    </location>
</feature>
<dbReference type="InterPro" id="IPR036047">
    <property type="entry name" value="F-box-like_dom_sf"/>
</dbReference>
<sequence length="170" mass="19661">MSRRSSRIEERRRNTGVDIYDAIIQQLGIQETLDGELKVDEDDDSTSSDEDTQDRRPIKRLKRSEKAGKEEKLQRVRGKRGILQKVKEMPLDILFEIFSYLEPLDILQLSRTSYELRDLLMHRSSASVWRAARSNVVGLPPLPFDLDEPQYANLAFDSYCHVCALSLVYS</sequence>
<gene>
    <name evidence="3" type="ORF">K435DRAFT_665199</name>
</gene>
<reference evidence="3 4" key="1">
    <citation type="journal article" date="2019" name="Nat. Ecol. Evol.">
        <title>Megaphylogeny resolves global patterns of mushroom evolution.</title>
        <authorList>
            <person name="Varga T."/>
            <person name="Krizsan K."/>
            <person name="Foldi C."/>
            <person name="Dima B."/>
            <person name="Sanchez-Garcia M."/>
            <person name="Sanchez-Ramirez S."/>
            <person name="Szollosi G.J."/>
            <person name="Szarkandi J.G."/>
            <person name="Papp V."/>
            <person name="Albert L."/>
            <person name="Andreopoulos W."/>
            <person name="Angelini C."/>
            <person name="Antonin V."/>
            <person name="Barry K.W."/>
            <person name="Bougher N.L."/>
            <person name="Buchanan P."/>
            <person name="Buyck B."/>
            <person name="Bense V."/>
            <person name="Catcheside P."/>
            <person name="Chovatia M."/>
            <person name="Cooper J."/>
            <person name="Damon W."/>
            <person name="Desjardin D."/>
            <person name="Finy P."/>
            <person name="Geml J."/>
            <person name="Haridas S."/>
            <person name="Hughes K."/>
            <person name="Justo A."/>
            <person name="Karasinski D."/>
            <person name="Kautmanova I."/>
            <person name="Kiss B."/>
            <person name="Kocsube S."/>
            <person name="Kotiranta H."/>
            <person name="LaButti K.M."/>
            <person name="Lechner B.E."/>
            <person name="Liimatainen K."/>
            <person name="Lipzen A."/>
            <person name="Lukacs Z."/>
            <person name="Mihaltcheva S."/>
            <person name="Morgado L.N."/>
            <person name="Niskanen T."/>
            <person name="Noordeloos M.E."/>
            <person name="Ohm R.A."/>
            <person name="Ortiz-Santana B."/>
            <person name="Ovrebo C."/>
            <person name="Racz N."/>
            <person name="Riley R."/>
            <person name="Savchenko A."/>
            <person name="Shiryaev A."/>
            <person name="Soop K."/>
            <person name="Spirin V."/>
            <person name="Szebenyi C."/>
            <person name="Tomsovsky M."/>
            <person name="Tulloss R.E."/>
            <person name="Uehling J."/>
            <person name="Grigoriev I.V."/>
            <person name="Vagvolgyi C."/>
            <person name="Papp T."/>
            <person name="Martin F.M."/>
            <person name="Miettinen O."/>
            <person name="Hibbett D.S."/>
            <person name="Nagy L.G."/>
        </authorList>
    </citation>
    <scope>NUCLEOTIDE SEQUENCE [LARGE SCALE GENOMIC DNA]</scope>
    <source>
        <strain evidence="3 4">CBS 962.96</strain>
    </source>
</reference>
<dbReference type="Gene3D" id="1.20.1280.50">
    <property type="match status" value="1"/>
</dbReference>
<dbReference type="OrthoDB" id="2322499at2759"/>
<accession>A0A4S8M1U8</accession>